<name>A0A1E3NX33_WICAA</name>
<organism evidence="1 2">
    <name type="scientific">Wickerhamomyces anomalus (strain ATCC 58044 / CBS 1984 / NCYC 433 / NRRL Y-366-8)</name>
    <name type="common">Yeast</name>
    <name type="synonym">Hansenula anomala</name>
    <dbReference type="NCBI Taxonomy" id="683960"/>
    <lineage>
        <taxon>Eukaryota</taxon>
        <taxon>Fungi</taxon>
        <taxon>Dikarya</taxon>
        <taxon>Ascomycota</taxon>
        <taxon>Saccharomycotina</taxon>
        <taxon>Saccharomycetes</taxon>
        <taxon>Phaffomycetales</taxon>
        <taxon>Wickerhamomycetaceae</taxon>
        <taxon>Wickerhamomyces</taxon>
    </lineage>
</organism>
<dbReference type="Proteomes" id="UP000094112">
    <property type="component" value="Unassembled WGS sequence"/>
</dbReference>
<sequence length="122" mass="14325">MVPINQRRNLNRELPESINIAVGRFLVIDNLEERKHDRFHLSFCKKLKDVANTDLNKVELVNLTDVLGLCGQLVVKNDFSKFNVKEDLTNLEQINNNDYVHYFMKQNTINWAKFAEAHQIVR</sequence>
<proteinExistence type="predicted"/>
<dbReference type="RefSeq" id="XP_019036948.1">
    <property type="nucleotide sequence ID" value="XM_019185954.1"/>
</dbReference>
<evidence type="ECO:0000313" key="2">
    <source>
        <dbReference type="Proteomes" id="UP000094112"/>
    </source>
</evidence>
<dbReference type="GeneID" id="30203200"/>
<evidence type="ECO:0000313" key="1">
    <source>
        <dbReference type="EMBL" id="ODQ57741.1"/>
    </source>
</evidence>
<dbReference type="AlphaFoldDB" id="A0A1E3NX33"/>
<accession>A0A1E3NX33</accession>
<keyword evidence="2" id="KW-1185">Reference proteome</keyword>
<protein>
    <submittedName>
        <fullName evidence="1">Uncharacterized protein</fullName>
    </submittedName>
</protein>
<gene>
    <name evidence="1" type="ORF">WICANDRAFT_85836</name>
</gene>
<dbReference type="EMBL" id="KV454213">
    <property type="protein sequence ID" value="ODQ57741.1"/>
    <property type="molecule type" value="Genomic_DNA"/>
</dbReference>
<reference evidence="1 2" key="1">
    <citation type="journal article" date="2016" name="Proc. Natl. Acad. Sci. U.S.A.">
        <title>Comparative genomics of biotechnologically important yeasts.</title>
        <authorList>
            <person name="Riley R."/>
            <person name="Haridas S."/>
            <person name="Wolfe K.H."/>
            <person name="Lopes M.R."/>
            <person name="Hittinger C.T."/>
            <person name="Goeker M."/>
            <person name="Salamov A.A."/>
            <person name="Wisecaver J.H."/>
            <person name="Long T.M."/>
            <person name="Calvey C.H."/>
            <person name="Aerts A.L."/>
            <person name="Barry K.W."/>
            <person name="Choi C."/>
            <person name="Clum A."/>
            <person name="Coughlan A.Y."/>
            <person name="Deshpande S."/>
            <person name="Douglass A.P."/>
            <person name="Hanson S.J."/>
            <person name="Klenk H.-P."/>
            <person name="LaButti K.M."/>
            <person name="Lapidus A."/>
            <person name="Lindquist E.A."/>
            <person name="Lipzen A.M."/>
            <person name="Meier-Kolthoff J.P."/>
            <person name="Ohm R.A."/>
            <person name="Otillar R.P."/>
            <person name="Pangilinan J.L."/>
            <person name="Peng Y."/>
            <person name="Rokas A."/>
            <person name="Rosa C.A."/>
            <person name="Scheuner C."/>
            <person name="Sibirny A.A."/>
            <person name="Slot J.C."/>
            <person name="Stielow J.B."/>
            <person name="Sun H."/>
            <person name="Kurtzman C.P."/>
            <person name="Blackwell M."/>
            <person name="Grigoriev I.V."/>
            <person name="Jeffries T.W."/>
        </authorList>
    </citation>
    <scope>NUCLEOTIDE SEQUENCE [LARGE SCALE GENOMIC DNA]</scope>
    <source>
        <strain evidence="2">ATCC 58044 / CBS 1984 / NCYC 433 / NRRL Y-366-8</strain>
    </source>
</reference>